<name>A0ABN1IDU2_9GAMM</name>
<keyword evidence="4" id="KW-1185">Reference proteome</keyword>
<sequence>MIDQDLSHRSTWDLIPLVVNGSASEIERQHVDEHLRVCAGCRDEFAFQTQLHTGMALDSRPMRDPHAALQRLLRRIDEHADDMDDEGSVVDDVPSPDRSRRGMLRIAGRRAATSYRSGALIAAVVAQSIALAVLGALVLGRFDGGSRPSSANSDARYETLTRAAVPGTPATIRFVPAPTLTIGEMQTLLANAGLRIVESSLDNSIYALAPVSESTSADGSARATMAALARLRAGKGVLLAEPIASGADGSH</sequence>
<feature type="domain" description="Putative zinc-finger" evidence="2">
    <location>
        <begin position="11"/>
        <end position="42"/>
    </location>
</feature>
<keyword evidence="1" id="KW-1133">Transmembrane helix</keyword>
<evidence type="ECO:0000313" key="4">
    <source>
        <dbReference type="Proteomes" id="UP001501523"/>
    </source>
</evidence>
<feature type="transmembrane region" description="Helical" evidence="1">
    <location>
        <begin position="119"/>
        <end position="140"/>
    </location>
</feature>
<evidence type="ECO:0000313" key="3">
    <source>
        <dbReference type="EMBL" id="GAA0709424.1"/>
    </source>
</evidence>
<dbReference type="Proteomes" id="UP001501523">
    <property type="component" value="Unassembled WGS sequence"/>
</dbReference>
<organism evidence="3 4">
    <name type="scientific">Dokdonella soli</name>
    <dbReference type="NCBI Taxonomy" id="529810"/>
    <lineage>
        <taxon>Bacteria</taxon>
        <taxon>Pseudomonadati</taxon>
        <taxon>Pseudomonadota</taxon>
        <taxon>Gammaproteobacteria</taxon>
        <taxon>Lysobacterales</taxon>
        <taxon>Rhodanobacteraceae</taxon>
        <taxon>Dokdonella</taxon>
    </lineage>
</organism>
<proteinExistence type="predicted"/>
<evidence type="ECO:0000256" key="1">
    <source>
        <dbReference type="SAM" id="Phobius"/>
    </source>
</evidence>
<dbReference type="InterPro" id="IPR027383">
    <property type="entry name" value="Znf_put"/>
</dbReference>
<dbReference type="EMBL" id="BAAAEU010000004">
    <property type="protein sequence ID" value="GAA0709424.1"/>
    <property type="molecule type" value="Genomic_DNA"/>
</dbReference>
<dbReference type="RefSeq" id="WP_343787773.1">
    <property type="nucleotide sequence ID" value="NZ_BAAAEU010000004.1"/>
</dbReference>
<evidence type="ECO:0000259" key="2">
    <source>
        <dbReference type="Pfam" id="PF13490"/>
    </source>
</evidence>
<dbReference type="InterPro" id="IPR041916">
    <property type="entry name" value="Anti_sigma_zinc_sf"/>
</dbReference>
<keyword evidence="1" id="KW-0812">Transmembrane</keyword>
<protein>
    <recommendedName>
        <fullName evidence="2">Putative zinc-finger domain-containing protein</fullName>
    </recommendedName>
</protein>
<comment type="caution">
    <text evidence="3">The sequence shown here is derived from an EMBL/GenBank/DDBJ whole genome shotgun (WGS) entry which is preliminary data.</text>
</comment>
<dbReference type="Gene3D" id="1.10.10.1320">
    <property type="entry name" value="Anti-sigma factor, zinc-finger domain"/>
    <property type="match status" value="1"/>
</dbReference>
<reference evidence="3 4" key="1">
    <citation type="journal article" date="2019" name="Int. J. Syst. Evol. Microbiol.">
        <title>The Global Catalogue of Microorganisms (GCM) 10K type strain sequencing project: providing services to taxonomists for standard genome sequencing and annotation.</title>
        <authorList>
            <consortium name="The Broad Institute Genomics Platform"/>
            <consortium name="The Broad Institute Genome Sequencing Center for Infectious Disease"/>
            <person name="Wu L."/>
            <person name="Ma J."/>
        </authorList>
    </citation>
    <scope>NUCLEOTIDE SEQUENCE [LARGE SCALE GENOMIC DNA]</scope>
    <source>
        <strain evidence="3 4">JCM 15421</strain>
    </source>
</reference>
<gene>
    <name evidence="3" type="ORF">GCM10009105_09880</name>
</gene>
<dbReference type="Pfam" id="PF13490">
    <property type="entry name" value="zf-HC2"/>
    <property type="match status" value="1"/>
</dbReference>
<keyword evidence="1" id="KW-0472">Membrane</keyword>
<accession>A0ABN1IDU2</accession>